<evidence type="ECO:0000259" key="2">
    <source>
        <dbReference type="Pfam" id="PF17131"/>
    </source>
</evidence>
<feature type="signal peptide" evidence="1">
    <location>
        <begin position="1"/>
        <end position="23"/>
    </location>
</feature>
<dbReference type="Gene3D" id="2.50.20.10">
    <property type="entry name" value="Lipoprotein localisation LolA/LolB/LppX"/>
    <property type="match status" value="1"/>
</dbReference>
<name>A0ABP9PBH9_9BACT</name>
<dbReference type="Proteomes" id="UP001499852">
    <property type="component" value="Unassembled WGS sequence"/>
</dbReference>
<protein>
    <recommendedName>
        <fullName evidence="2">Uncharacterized protein TP-0789 domain-containing protein</fullName>
    </recommendedName>
</protein>
<accession>A0ABP9PBH9</accession>
<sequence length="261" mass="28190">MKTFPLSFAMLALGWAALAPATAAESPATAAELAARLNADRLDGTAYVRLRLEVNGGGAIQIQTKERHTQAGTDLVYQILFPKERKGESVLLRKPSGQAARGTLFVPPDSVKSLSAAQLKEGLFGSDLTYEDLIENFFGWSQQTLVGTEDVGRVNCQILESKPGSSDRSSYASVKSWIDPKRRVPLRVEKYNAAGQVVVRMETTRVEKDDLDRHLPASLSITRAGSSGSGTVMEGSRIKHGVTLTDADFSPEGLKVLTTPK</sequence>
<dbReference type="RefSeq" id="WP_345736823.1">
    <property type="nucleotide sequence ID" value="NZ_BAABIA010000005.1"/>
</dbReference>
<comment type="caution">
    <text evidence="3">The sequence shown here is derived from an EMBL/GenBank/DDBJ whole genome shotgun (WGS) entry which is preliminary data.</text>
</comment>
<dbReference type="InterPro" id="IPR033399">
    <property type="entry name" value="TP_0789-like"/>
</dbReference>
<reference evidence="4" key="1">
    <citation type="journal article" date="2019" name="Int. J. Syst. Evol. Microbiol.">
        <title>The Global Catalogue of Microorganisms (GCM) 10K type strain sequencing project: providing services to taxonomists for standard genome sequencing and annotation.</title>
        <authorList>
            <consortium name="The Broad Institute Genomics Platform"/>
            <consortium name="The Broad Institute Genome Sequencing Center for Infectious Disease"/>
            <person name="Wu L."/>
            <person name="Ma J."/>
        </authorList>
    </citation>
    <scope>NUCLEOTIDE SEQUENCE [LARGE SCALE GENOMIC DNA]</scope>
    <source>
        <strain evidence="4">JCM 18053</strain>
    </source>
</reference>
<evidence type="ECO:0000313" key="4">
    <source>
        <dbReference type="Proteomes" id="UP001499852"/>
    </source>
</evidence>
<dbReference type="CDD" id="cd16329">
    <property type="entry name" value="LolA_like"/>
    <property type="match status" value="1"/>
</dbReference>
<dbReference type="EMBL" id="BAABIA010000005">
    <property type="protein sequence ID" value="GAA5141667.1"/>
    <property type="molecule type" value="Genomic_DNA"/>
</dbReference>
<feature type="chain" id="PRO_5046025864" description="Uncharacterized protein TP-0789 domain-containing protein" evidence="1">
    <location>
        <begin position="24"/>
        <end position="261"/>
    </location>
</feature>
<dbReference type="Pfam" id="PF17131">
    <property type="entry name" value="LolA_like"/>
    <property type="match status" value="1"/>
</dbReference>
<proteinExistence type="predicted"/>
<keyword evidence="1" id="KW-0732">Signal</keyword>
<evidence type="ECO:0000256" key="1">
    <source>
        <dbReference type="SAM" id="SignalP"/>
    </source>
</evidence>
<keyword evidence="4" id="KW-1185">Reference proteome</keyword>
<gene>
    <name evidence="3" type="ORF">GCM10023213_26200</name>
</gene>
<feature type="domain" description="Uncharacterized protein TP-0789" evidence="2">
    <location>
        <begin position="78"/>
        <end position="255"/>
    </location>
</feature>
<organism evidence="3 4">
    <name type="scientific">Prosthecobacter algae</name>
    <dbReference type="NCBI Taxonomy" id="1144682"/>
    <lineage>
        <taxon>Bacteria</taxon>
        <taxon>Pseudomonadati</taxon>
        <taxon>Verrucomicrobiota</taxon>
        <taxon>Verrucomicrobiia</taxon>
        <taxon>Verrucomicrobiales</taxon>
        <taxon>Verrucomicrobiaceae</taxon>
        <taxon>Prosthecobacter</taxon>
    </lineage>
</organism>
<evidence type="ECO:0000313" key="3">
    <source>
        <dbReference type="EMBL" id="GAA5141667.1"/>
    </source>
</evidence>